<dbReference type="OrthoDB" id="3176154at2759"/>
<dbReference type="AlphaFoldDB" id="A0A0C3E7Z0"/>
<accession>A0A0C3E7Z0</accession>
<keyword evidence="1" id="KW-0472">Membrane</keyword>
<dbReference type="InParanoid" id="A0A0C3E7Z0"/>
<dbReference type="Proteomes" id="UP000053989">
    <property type="component" value="Unassembled WGS sequence"/>
</dbReference>
<dbReference type="HOGENOM" id="CLU_2892219_0_0_1"/>
<evidence type="ECO:0000313" key="3">
    <source>
        <dbReference type="Proteomes" id="UP000053989"/>
    </source>
</evidence>
<sequence length="63" mass="6825">PKMDLTVLPTLGIHIIPPTKITLLISLALIPASFKAFLHGSRVDSMVDKAVCNGSVFFFLSNQ</sequence>
<evidence type="ECO:0000313" key="2">
    <source>
        <dbReference type="EMBL" id="KIM64086.1"/>
    </source>
</evidence>
<gene>
    <name evidence="2" type="ORF">SCLCIDRAFT_115923</name>
</gene>
<dbReference type="EMBL" id="KN822030">
    <property type="protein sequence ID" value="KIM64086.1"/>
    <property type="molecule type" value="Genomic_DNA"/>
</dbReference>
<reference evidence="2 3" key="1">
    <citation type="submission" date="2014-04" db="EMBL/GenBank/DDBJ databases">
        <authorList>
            <consortium name="DOE Joint Genome Institute"/>
            <person name="Kuo A."/>
            <person name="Kohler A."/>
            <person name="Nagy L.G."/>
            <person name="Floudas D."/>
            <person name="Copeland A."/>
            <person name="Barry K.W."/>
            <person name="Cichocki N."/>
            <person name="Veneault-Fourrey C."/>
            <person name="LaButti K."/>
            <person name="Lindquist E.A."/>
            <person name="Lipzen A."/>
            <person name="Lundell T."/>
            <person name="Morin E."/>
            <person name="Murat C."/>
            <person name="Sun H."/>
            <person name="Tunlid A."/>
            <person name="Henrissat B."/>
            <person name="Grigoriev I.V."/>
            <person name="Hibbett D.S."/>
            <person name="Martin F."/>
            <person name="Nordberg H.P."/>
            <person name="Cantor M.N."/>
            <person name="Hua S.X."/>
        </authorList>
    </citation>
    <scope>NUCLEOTIDE SEQUENCE [LARGE SCALE GENOMIC DNA]</scope>
    <source>
        <strain evidence="2 3">Foug A</strain>
    </source>
</reference>
<keyword evidence="1" id="KW-1133">Transmembrane helix</keyword>
<proteinExistence type="predicted"/>
<name>A0A0C3E7Z0_9AGAM</name>
<protein>
    <submittedName>
        <fullName evidence="2">Uncharacterized protein</fullName>
    </submittedName>
</protein>
<keyword evidence="1" id="KW-0812">Transmembrane</keyword>
<feature type="transmembrane region" description="Helical" evidence="1">
    <location>
        <begin position="20"/>
        <end position="38"/>
    </location>
</feature>
<keyword evidence="3" id="KW-1185">Reference proteome</keyword>
<reference evidence="3" key="2">
    <citation type="submission" date="2015-01" db="EMBL/GenBank/DDBJ databases">
        <title>Evolutionary Origins and Diversification of the Mycorrhizal Mutualists.</title>
        <authorList>
            <consortium name="DOE Joint Genome Institute"/>
            <consortium name="Mycorrhizal Genomics Consortium"/>
            <person name="Kohler A."/>
            <person name="Kuo A."/>
            <person name="Nagy L.G."/>
            <person name="Floudas D."/>
            <person name="Copeland A."/>
            <person name="Barry K.W."/>
            <person name="Cichocki N."/>
            <person name="Veneault-Fourrey C."/>
            <person name="LaButti K."/>
            <person name="Lindquist E.A."/>
            <person name="Lipzen A."/>
            <person name="Lundell T."/>
            <person name="Morin E."/>
            <person name="Murat C."/>
            <person name="Riley R."/>
            <person name="Ohm R."/>
            <person name="Sun H."/>
            <person name="Tunlid A."/>
            <person name="Henrissat B."/>
            <person name="Grigoriev I.V."/>
            <person name="Hibbett D.S."/>
            <person name="Martin F."/>
        </authorList>
    </citation>
    <scope>NUCLEOTIDE SEQUENCE [LARGE SCALE GENOMIC DNA]</scope>
    <source>
        <strain evidence="3">Foug A</strain>
    </source>
</reference>
<organism evidence="2 3">
    <name type="scientific">Scleroderma citrinum Foug A</name>
    <dbReference type="NCBI Taxonomy" id="1036808"/>
    <lineage>
        <taxon>Eukaryota</taxon>
        <taxon>Fungi</taxon>
        <taxon>Dikarya</taxon>
        <taxon>Basidiomycota</taxon>
        <taxon>Agaricomycotina</taxon>
        <taxon>Agaricomycetes</taxon>
        <taxon>Agaricomycetidae</taxon>
        <taxon>Boletales</taxon>
        <taxon>Sclerodermatineae</taxon>
        <taxon>Sclerodermataceae</taxon>
        <taxon>Scleroderma</taxon>
    </lineage>
</organism>
<feature type="non-terminal residue" evidence="2">
    <location>
        <position position="1"/>
    </location>
</feature>
<evidence type="ECO:0000256" key="1">
    <source>
        <dbReference type="SAM" id="Phobius"/>
    </source>
</evidence>